<reference evidence="2 3" key="1">
    <citation type="journal article" date="2014" name="PLoS ONE">
        <title>De novo Genome Assembly of the Fungal Plant Pathogen Pyrenophora semeniperda.</title>
        <authorList>
            <person name="Soliai M.M."/>
            <person name="Meyer S.E."/>
            <person name="Udall J.A."/>
            <person name="Elzinga D.E."/>
            <person name="Hermansen R.A."/>
            <person name="Bodily P.M."/>
            <person name="Hart A.A."/>
            <person name="Coleman C.E."/>
        </authorList>
    </citation>
    <scope>NUCLEOTIDE SEQUENCE [LARGE SCALE GENOMIC DNA]</scope>
    <source>
        <strain evidence="2 3">CCB06</strain>
        <tissue evidence="2">Mycelium</tissue>
    </source>
</reference>
<dbReference type="OrthoDB" id="3687879at2759"/>
<gene>
    <name evidence="2" type="ORF">GMOD_00007257</name>
</gene>
<accession>A0A3M7MCL8</accession>
<protein>
    <submittedName>
        <fullName evidence="2">Uncharacterized protein</fullName>
    </submittedName>
</protein>
<dbReference type="Proteomes" id="UP000265663">
    <property type="component" value="Unassembled WGS sequence"/>
</dbReference>
<feature type="compositionally biased region" description="Basic and acidic residues" evidence="1">
    <location>
        <begin position="38"/>
        <end position="47"/>
    </location>
</feature>
<evidence type="ECO:0000313" key="2">
    <source>
        <dbReference type="EMBL" id="RMZ72245.1"/>
    </source>
</evidence>
<evidence type="ECO:0000256" key="1">
    <source>
        <dbReference type="SAM" id="MobiDB-lite"/>
    </source>
</evidence>
<organism evidence="2 3">
    <name type="scientific">Pyrenophora seminiperda CCB06</name>
    <dbReference type="NCBI Taxonomy" id="1302712"/>
    <lineage>
        <taxon>Eukaryota</taxon>
        <taxon>Fungi</taxon>
        <taxon>Dikarya</taxon>
        <taxon>Ascomycota</taxon>
        <taxon>Pezizomycotina</taxon>
        <taxon>Dothideomycetes</taxon>
        <taxon>Pleosporomycetidae</taxon>
        <taxon>Pleosporales</taxon>
        <taxon>Pleosporineae</taxon>
        <taxon>Pleosporaceae</taxon>
        <taxon>Pyrenophora</taxon>
    </lineage>
</organism>
<dbReference type="AlphaFoldDB" id="A0A3M7MCL8"/>
<keyword evidence="3" id="KW-1185">Reference proteome</keyword>
<name>A0A3M7MCL8_9PLEO</name>
<proteinExistence type="predicted"/>
<feature type="region of interest" description="Disordered" evidence="1">
    <location>
        <begin position="1"/>
        <end position="47"/>
    </location>
</feature>
<dbReference type="EMBL" id="KE747829">
    <property type="protein sequence ID" value="RMZ72245.1"/>
    <property type="molecule type" value="Genomic_DNA"/>
</dbReference>
<sequence>MSPPDAPVTRKPPGTYGKRPARVEDSSQQRGAFASNDSEAKGEQAFDKIRRQVRSASDFRASARRAVNAIHGPFKTGSREKATINDSLPKRSLKITDVRRRNGVHHNISQEEDDVARAMIMSLSSHNMLSQPSIAAGPYDALSRLMDMMKTSRKWLDEGIHEQNIVASRIAGCVNSWQATLFKVIYAAKTAEDKRIEDVKLQLRFDQKVQEKHQKDMDERDQMWEDRVVDMQYRWQKSMDEQKQMYEARIAEQKSTHVFEATLEEQRPTVKHSQPRTVNSPSLYTHDEVLRLGRKIAALNSKHAATITELERGHHDETSHLKQKAERLADTNTVPRQSQKIKDEMKKHALEESVPTFGAQVENLQGTAKTLDANTDSELIQGRAIPPEPLCSQSKVTHDKEQTDYQITRSESRWYSGGLVSRKRKLKADMFEGADHPRKRAGAWSTE</sequence>
<evidence type="ECO:0000313" key="3">
    <source>
        <dbReference type="Proteomes" id="UP000265663"/>
    </source>
</evidence>
<feature type="region of interest" description="Disordered" evidence="1">
    <location>
        <begin position="387"/>
        <end position="406"/>
    </location>
</feature>